<dbReference type="EMBL" id="JAGTJJ010000041">
    <property type="protein sequence ID" value="MDC3986578.1"/>
    <property type="molecule type" value="Genomic_DNA"/>
</dbReference>
<comment type="caution">
    <text evidence="7">The sequence shown here is derived from an EMBL/GenBank/DDBJ whole genome shotgun (WGS) entry which is preliminary data.</text>
</comment>
<evidence type="ECO:0000256" key="4">
    <source>
        <dbReference type="ARBA" id="ARBA00022989"/>
    </source>
</evidence>
<dbReference type="AlphaFoldDB" id="A0A9X3XCQ1"/>
<dbReference type="Pfam" id="PF01040">
    <property type="entry name" value="UbiA"/>
    <property type="match status" value="1"/>
</dbReference>
<evidence type="ECO:0000256" key="3">
    <source>
        <dbReference type="ARBA" id="ARBA00022692"/>
    </source>
</evidence>
<feature type="transmembrane region" description="Helical" evidence="6">
    <location>
        <begin position="50"/>
        <end position="70"/>
    </location>
</feature>
<accession>A0A9X3XCQ1</accession>
<dbReference type="GO" id="GO:0016020">
    <property type="term" value="C:membrane"/>
    <property type="evidence" value="ECO:0007669"/>
    <property type="project" value="UniProtKB-SubCell"/>
</dbReference>
<evidence type="ECO:0000313" key="7">
    <source>
        <dbReference type="EMBL" id="MDC3986578.1"/>
    </source>
</evidence>
<proteinExistence type="predicted"/>
<dbReference type="InterPro" id="IPR044878">
    <property type="entry name" value="UbiA_sf"/>
</dbReference>
<organism evidence="7 8">
    <name type="scientific">Polyangium jinanense</name>
    <dbReference type="NCBI Taxonomy" id="2829994"/>
    <lineage>
        <taxon>Bacteria</taxon>
        <taxon>Pseudomonadati</taxon>
        <taxon>Myxococcota</taxon>
        <taxon>Polyangia</taxon>
        <taxon>Polyangiales</taxon>
        <taxon>Polyangiaceae</taxon>
        <taxon>Polyangium</taxon>
    </lineage>
</organism>
<keyword evidence="4 6" id="KW-1133">Transmembrane helix</keyword>
<evidence type="ECO:0000256" key="6">
    <source>
        <dbReference type="SAM" id="Phobius"/>
    </source>
</evidence>
<protein>
    <submittedName>
        <fullName evidence="7">UbiA family prenyltransferase</fullName>
    </submittedName>
</protein>
<keyword evidence="8" id="KW-1185">Reference proteome</keyword>
<feature type="transmembrane region" description="Helical" evidence="6">
    <location>
        <begin position="236"/>
        <end position="254"/>
    </location>
</feature>
<evidence type="ECO:0000256" key="1">
    <source>
        <dbReference type="ARBA" id="ARBA00004141"/>
    </source>
</evidence>
<comment type="subcellular location">
    <subcellularLocation>
        <location evidence="1">Membrane</location>
        <topology evidence="1">Multi-pass membrane protein</topology>
    </subcellularLocation>
</comment>
<gene>
    <name evidence="7" type="ORF">KEG57_39245</name>
</gene>
<keyword evidence="2" id="KW-1003">Cell membrane</keyword>
<evidence type="ECO:0000313" key="8">
    <source>
        <dbReference type="Proteomes" id="UP001151081"/>
    </source>
</evidence>
<name>A0A9X3XCQ1_9BACT</name>
<evidence type="ECO:0000256" key="5">
    <source>
        <dbReference type="ARBA" id="ARBA00023136"/>
    </source>
</evidence>
<feature type="transmembrane region" description="Helical" evidence="6">
    <location>
        <begin position="90"/>
        <end position="114"/>
    </location>
</feature>
<dbReference type="RefSeq" id="WP_272425769.1">
    <property type="nucleotide sequence ID" value="NZ_JAGTJJ010000041.1"/>
</dbReference>
<keyword evidence="5 6" id="KW-0472">Membrane</keyword>
<dbReference type="Gene3D" id="1.10.357.140">
    <property type="entry name" value="UbiA prenyltransferase"/>
    <property type="match status" value="1"/>
</dbReference>
<dbReference type="InterPro" id="IPR000537">
    <property type="entry name" value="UbiA_prenyltransferase"/>
</dbReference>
<reference evidence="7 8" key="1">
    <citation type="submission" date="2021-04" db="EMBL/GenBank/DDBJ databases">
        <title>Genome analysis of Polyangium sp.</title>
        <authorList>
            <person name="Li Y."/>
            <person name="Wang J."/>
        </authorList>
    </citation>
    <scope>NUCLEOTIDE SEQUENCE [LARGE SCALE GENOMIC DNA]</scope>
    <source>
        <strain evidence="7 8">SDU14</strain>
    </source>
</reference>
<dbReference type="GO" id="GO:0016765">
    <property type="term" value="F:transferase activity, transferring alkyl or aryl (other than methyl) groups"/>
    <property type="evidence" value="ECO:0007669"/>
    <property type="project" value="InterPro"/>
</dbReference>
<keyword evidence="3 6" id="KW-0812">Transmembrane</keyword>
<feature type="transmembrane region" description="Helical" evidence="6">
    <location>
        <begin position="213"/>
        <end position="230"/>
    </location>
</feature>
<sequence>METHARADGFGELLRALSALRAPQWAHFVVLPLAGLSRAALGSKSGLTRGALGLAAASFSLAYAYGLNAVHDRASDASAEKNPLTGDAPLPSFMIAALGASAALALGVSVPLGARASLRTLVSLAAGTLYSAPPRLKDRPVLGLVANTAIFAPLLGLCVIEGEEPPAYELLAATFVGLLVQNQLLHEIADATEDAAGGAFTTARWLGPERARFAAAAVAVPFAVIARAVAPTPGLARAASLVLAAGAAAALWRGDPAAARKRHRGVAAAGGAILYWLGQTT</sequence>
<dbReference type="Proteomes" id="UP001151081">
    <property type="component" value="Unassembled WGS sequence"/>
</dbReference>
<evidence type="ECO:0000256" key="2">
    <source>
        <dbReference type="ARBA" id="ARBA00022475"/>
    </source>
</evidence>